<keyword evidence="4" id="KW-1185">Reference proteome</keyword>
<dbReference type="CDD" id="cd15843">
    <property type="entry name" value="R-SNARE"/>
    <property type="match status" value="1"/>
</dbReference>
<dbReference type="Proteomes" id="UP000254794">
    <property type="component" value="Unassembled WGS sequence"/>
</dbReference>
<dbReference type="GO" id="GO:0005484">
    <property type="term" value="F:SNAP receptor activity"/>
    <property type="evidence" value="ECO:0007669"/>
    <property type="project" value="TreeGrafter"/>
</dbReference>
<dbReference type="GO" id="GO:0006888">
    <property type="term" value="P:endoplasmic reticulum to Golgi vesicle-mediated transport"/>
    <property type="evidence" value="ECO:0007669"/>
    <property type="project" value="TreeGrafter"/>
</dbReference>
<protein>
    <submittedName>
        <fullName evidence="3">Synaptobrevin</fullName>
    </submittedName>
</protein>
<dbReference type="AlphaFoldDB" id="A0A378JLC2"/>
<gene>
    <name evidence="3" type="ORF">NCTC13316_01108</name>
</gene>
<evidence type="ECO:0000313" key="3">
    <source>
        <dbReference type="EMBL" id="STX51019.1"/>
    </source>
</evidence>
<proteinExistence type="predicted"/>
<dbReference type="EMBL" id="UGOD01000001">
    <property type="protein sequence ID" value="STX51019.1"/>
    <property type="molecule type" value="Genomic_DNA"/>
</dbReference>
<name>A0A378JLC2_9GAMM</name>
<sequence>MKCYMLATGSNLSNITWTTPNLSVNQSAFFTKNFFERIKLDILSFLENLKIDACYGCEREGYYLYGQKTSSNFYALACNIQLNKKQLTYLYHHLFECHCKPALIAAELSKYVQDYQLLQAQAELEEIQEIIRKNIERVIVKGEKFESLMAKVEELKQRSSQFKHKSKMKELTSFEPQDYLETQAQVKVEETPEILLKKIEEMMIEIEPIDNLLAKTEELNQVSFKFKRKEKNNASSDLRFCNLI</sequence>
<evidence type="ECO:0000313" key="4">
    <source>
        <dbReference type="Proteomes" id="UP000254794"/>
    </source>
</evidence>
<reference evidence="3 4" key="1">
    <citation type="submission" date="2018-06" db="EMBL/GenBank/DDBJ databases">
        <authorList>
            <consortium name="Pathogen Informatics"/>
            <person name="Doyle S."/>
        </authorList>
    </citation>
    <scope>NUCLEOTIDE SEQUENCE [LARGE SCALE GENOMIC DNA]</scope>
    <source>
        <strain evidence="3 4">NCTC13316</strain>
    </source>
</reference>
<dbReference type="InterPro" id="IPR001388">
    <property type="entry name" value="Synaptobrevin-like"/>
</dbReference>
<dbReference type="InterPro" id="IPR042855">
    <property type="entry name" value="V_SNARE_CC"/>
</dbReference>
<evidence type="ECO:0000259" key="2">
    <source>
        <dbReference type="PROSITE" id="PS50892"/>
    </source>
</evidence>
<dbReference type="PROSITE" id="PS50892">
    <property type="entry name" value="V_SNARE"/>
    <property type="match status" value="1"/>
</dbReference>
<dbReference type="OrthoDB" id="5639059at2"/>
<keyword evidence="1" id="KW-0175">Coiled coil</keyword>
<accession>A0A378JLC2</accession>
<dbReference type="Gene3D" id="1.20.5.110">
    <property type="match status" value="2"/>
</dbReference>
<dbReference type="GO" id="GO:0016020">
    <property type="term" value="C:membrane"/>
    <property type="evidence" value="ECO:0007669"/>
    <property type="project" value="InterPro"/>
</dbReference>
<dbReference type="PANTHER" id="PTHR45806">
    <property type="entry name" value="SYNAPTOBREVIN HOMOLOG YKT6"/>
    <property type="match status" value="1"/>
</dbReference>
<dbReference type="PRINTS" id="PR00219">
    <property type="entry name" value="SYNAPTOBREVN"/>
</dbReference>
<feature type="domain" description="V-SNARE coiled-coil homology" evidence="2">
    <location>
        <begin position="116"/>
        <end position="175"/>
    </location>
</feature>
<dbReference type="GO" id="GO:0005737">
    <property type="term" value="C:cytoplasm"/>
    <property type="evidence" value="ECO:0007669"/>
    <property type="project" value="GOC"/>
</dbReference>
<organism evidence="3 4">
    <name type="scientific">Legionella busanensis</name>
    <dbReference type="NCBI Taxonomy" id="190655"/>
    <lineage>
        <taxon>Bacteria</taxon>
        <taxon>Pseudomonadati</taxon>
        <taxon>Pseudomonadota</taxon>
        <taxon>Gammaproteobacteria</taxon>
        <taxon>Legionellales</taxon>
        <taxon>Legionellaceae</taxon>
        <taxon>Legionella</taxon>
    </lineage>
</organism>
<dbReference type="Pfam" id="PF00957">
    <property type="entry name" value="Synaptobrevin"/>
    <property type="match status" value="1"/>
</dbReference>
<evidence type="ECO:0000256" key="1">
    <source>
        <dbReference type="SAM" id="Coils"/>
    </source>
</evidence>
<dbReference type="PANTHER" id="PTHR45806:SF1">
    <property type="entry name" value="SYNAPTOBREVIN HOMOLOG YKT6"/>
    <property type="match status" value="1"/>
</dbReference>
<dbReference type="RefSeq" id="WP_115330684.1">
    <property type="nucleotide sequence ID" value="NZ_CAAAHP010000001.1"/>
</dbReference>
<feature type="coiled-coil region" evidence="1">
    <location>
        <begin position="117"/>
        <end position="165"/>
    </location>
</feature>
<dbReference type="SUPFAM" id="SSF58038">
    <property type="entry name" value="SNARE fusion complex"/>
    <property type="match status" value="2"/>
</dbReference>